<dbReference type="EMBL" id="VSSQ01045971">
    <property type="protein sequence ID" value="MPM99913.1"/>
    <property type="molecule type" value="Genomic_DNA"/>
</dbReference>
<proteinExistence type="predicted"/>
<sequence>MEHGLTEDRHHTAFSGCILSRTVHIAVAQDGVVQAIQCVIDLKIVLHYLLADSVGREEGDGVGLIDWQILDFGKHRCRGGINDLADACSDAGFQKIQRSQDIDGGVMKRMLNTLRDADLSRVVNDHFRGQLTDHLSQCRISDIKGQQRDLRRQIGTMAMTQRINHRHFMALQQCQFSNM</sequence>
<dbReference type="AlphaFoldDB" id="A0A645EGN2"/>
<evidence type="ECO:0000313" key="1">
    <source>
        <dbReference type="EMBL" id="MPM99913.1"/>
    </source>
</evidence>
<organism evidence="1">
    <name type="scientific">bioreactor metagenome</name>
    <dbReference type="NCBI Taxonomy" id="1076179"/>
    <lineage>
        <taxon>unclassified sequences</taxon>
        <taxon>metagenomes</taxon>
        <taxon>ecological metagenomes</taxon>
    </lineage>
</organism>
<accession>A0A645EGN2</accession>
<gene>
    <name evidence="1" type="ORF">SDC9_147108</name>
</gene>
<protein>
    <submittedName>
        <fullName evidence="1">Uncharacterized protein</fullName>
    </submittedName>
</protein>
<reference evidence="1" key="1">
    <citation type="submission" date="2019-08" db="EMBL/GenBank/DDBJ databases">
        <authorList>
            <person name="Kucharzyk K."/>
            <person name="Murdoch R.W."/>
            <person name="Higgins S."/>
            <person name="Loffler F."/>
        </authorList>
    </citation>
    <scope>NUCLEOTIDE SEQUENCE</scope>
</reference>
<name>A0A645EGN2_9ZZZZ</name>
<comment type="caution">
    <text evidence="1">The sequence shown here is derived from an EMBL/GenBank/DDBJ whole genome shotgun (WGS) entry which is preliminary data.</text>
</comment>